<reference evidence="1" key="1">
    <citation type="submission" date="2017-05" db="UniProtKB">
        <authorList>
            <consortium name="EnsemblMetazoa"/>
        </authorList>
    </citation>
    <scope>IDENTIFICATION</scope>
</reference>
<dbReference type="InParanoid" id="A0A1X7TM26"/>
<proteinExistence type="predicted"/>
<protein>
    <submittedName>
        <fullName evidence="1">Uncharacterized protein</fullName>
    </submittedName>
</protein>
<dbReference type="EnsemblMetazoa" id="Aqu2.1.15898_001">
    <property type="protein sequence ID" value="Aqu2.1.15898_001"/>
    <property type="gene ID" value="Aqu2.1.15898"/>
</dbReference>
<accession>A0A1X7TM26</accession>
<organism evidence="1">
    <name type="scientific">Amphimedon queenslandica</name>
    <name type="common">Sponge</name>
    <dbReference type="NCBI Taxonomy" id="400682"/>
    <lineage>
        <taxon>Eukaryota</taxon>
        <taxon>Metazoa</taxon>
        <taxon>Porifera</taxon>
        <taxon>Demospongiae</taxon>
        <taxon>Heteroscleromorpha</taxon>
        <taxon>Haplosclerida</taxon>
        <taxon>Niphatidae</taxon>
        <taxon>Amphimedon</taxon>
    </lineage>
</organism>
<name>A0A1X7TM26_AMPQE</name>
<evidence type="ECO:0000313" key="1">
    <source>
        <dbReference type="EnsemblMetazoa" id="Aqu2.1.15898_001"/>
    </source>
</evidence>
<sequence length="411" mass="44603">TSSLPIESVLTSSEFIDSFFTVQSTEILFTSSLPIETVLTSSEFIDSFSTVQPTEILFTSSLPIETVLTSSEFIDSFFTVQSTEILFTSSLPIETVLTSSEFIDSFFTVQSTEILFTSSLPIETVLTSSEFIDSFSTVQPTEILFTSSLPTETVLTSSESIETSSVLLTSTVLFSTSFAYPTEFSSVSLSIPSSSVIPLETNVLPEPCGSGGGWTRLAYLDTSNATQSCPSGFRLYQSGGVRACGRNGSSYGCVSVQFPSNGISYSQICGKVIGYQYGTPNGIDGVNDINSYYVNGVSITRGSPRQHVWTLANGLMTTYNNNPQYLNHYFCESGNNSSGYSQILYTSDPLWDGQGCGSLESPCCNVTGIPWFHRDYGSNTTTDYIELRVCGGGHAILDEDTPVSFYEIYVK</sequence>
<dbReference type="AlphaFoldDB" id="A0A1X7TM26"/>